<proteinExistence type="predicted"/>
<evidence type="ECO:0000256" key="1">
    <source>
        <dbReference type="SAM" id="MobiDB-lite"/>
    </source>
</evidence>
<dbReference type="Proteomes" id="UP000632659">
    <property type="component" value="Unassembled WGS sequence"/>
</dbReference>
<evidence type="ECO:0000313" key="4">
    <source>
        <dbReference type="Proteomes" id="UP000632659"/>
    </source>
</evidence>
<dbReference type="PROSITE" id="PS51257">
    <property type="entry name" value="PROKAR_LIPOPROTEIN"/>
    <property type="match status" value="1"/>
</dbReference>
<dbReference type="EMBL" id="JACRTL010000003">
    <property type="protein sequence ID" value="MBC8610835.1"/>
    <property type="molecule type" value="Genomic_DNA"/>
</dbReference>
<organism evidence="3 4">
    <name type="scientific">Massiliimalia timonensis</name>
    <dbReference type="NCBI Taxonomy" id="1987501"/>
    <lineage>
        <taxon>Bacteria</taxon>
        <taxon>Bacillati</taxon>
        <taxon>Bacillota</taxon>
        <taxon>Clostridia</taxon>
        <taxon>Eubacteriales</taxon>
        <taxon>Oscillospiraceae</taxon>
        <taxon>Massiliimalia</taxon>
    </lineage>
</organism>
<protein>
    <recommendedName>
        <fullName evidence="5">Lipoprotein</fullName>
    </recommendedName>
</protein>
<keyword evidence="2" id="KW-0732">Signal</keyword>
<feature type="signal peptide" evidence="2">
    <location>
        <begin position="1"/>
        <end position="25"/>
    </location>
</feature>
<evidence type="ECO:0008006" key="5">
    <source>
        <dbReference type="Google" id="ProtNLM"/>
    </source>
</evidence>
<evidence type="ECO:0000256" key="2">
    <source>
        <dbReference type="SAM" id="SignalP"/>
    </source>
</evidence>
<comment type="caution">
    <text evidence="3">The sequence shown here is derived from an EMBL/GenBank/DDBJ whole genome shotgun (WGS) entry which is preliminary data.</text>
</comment>
<feature type="region of interest" description="Disordered" evidence="1">
    <location>
        <begin position="31"/>
        <end position="55"/>
    </location>
</feature>
<dbReference type="RefSeq" id="WP_187536461.1">
    <property type="nucleotide sequence ID" value="NZ_JACRTL010000003.1"/>
</dbReference>
<evidence type="ECO:0000313" key="3">
    <source>
        <dbReference type="EMBL" id="MBC8610835.1"/>
    </source>
</evidence>
<name>A0A8J6PJB7_9FIRM</name>
<sequence length="302" mass="32586">MKKILSLVLAAVLSLLVVSCGGSLGDDLQAPSEVTAGGNDPAQSNDEKSEQPETADAAIEETVLVDQDGVKITAKSLNMDGLLGAELKLLIENNSGKDLTVQCQNASVNGYMVDPVMSVDVANGKKANEALAFMESDFEECGIINIADIDLSFHVFTTEDWETYLDTPQVQLKTSIADTYEYAFDDSGEVAYDADGIKVIIKGLSDEDSILGPGIKVFLVNDTDKALTFQTRDVSVNGFMVDPVFSSEVVPGKKSIDAITFMDSDLEENDITSINDVELSFTIFDSESWDNTIDTDVIKITF</sequence>
<gene>
    <name evidence="3" type="ORF">H8702_06815</name>
</gene>
<keyword evidence="4" id="KW-1185">Reference proteome</keyword>
<reference evidence="3" key="1">
    <citation type="submission" date="2020-08" db="EMBL/GenBank/DDBJ databases">
        <title>Genome public.</title>
        <authorList>
            <person name="Liu C."/>
            <person name="Sun Q."/>
        </authorList>
    </citation>
    <scope>NUCLEOTIDE SEQUENCE</scope>
    <source>
        <strain evidence="3">NSJ-15</strain>
    </source>
</reference>
<accession>A0A8J6PJB7</accession>
<dbReference type="AlphaFoldDB" id="A0A8J6PJB7"/>
<feature type="chain" id="PRO_5035312187" description="Lipoprotein" evidence="2">
    <location>
        <begin position="26"/>
        <end position="302"/>
    </location>
</feature>